<keyword evidence="2" id="KW-1185">Reference proteome</keyword>
<dbReference type="OrthoDB" id="5193964at2"/>
<dbReference type="RefSeq" id="WP_087034297.1">
    <property type="nucleotide sequence ID" value="NZ_CP021377.1"/>
</dbReference>
<accession>A0A1Y0D1J1</accession>
<proteinExistence type="predicted"/>
<dbReference type="KEGG" id="opf:CBP31_00015"/>
<evidence type="ECO:0000313" key="2">
    <source>
        <dbReference type="Proteomes" id="UP000243937"/>
    </source>
</evidence>
<sequence>MNKIAEQFAERFAYWDITLASDSLKNRSAGNIKKAGWLIQYCFGQDDKGDYLDFYCAHRMTDDDHTRLYADGTKVELLALAGCRFSVADPDEDKRLEEEFLETNRKVAEELTAKGFDLFTLNMALSAGLAQADKP</sequence>
<reference evidence="1 2" key="1">
    <citation type="journal article" date="2014" name="Int. J. Syst. Evol. Microbiol.">
        <title>Oceanisphaera profunda sp. nov., a marine bacterium isolated from deep-sea sediment, and emended description of the genus Oceanisphaera.</title>
        <authorList>
            <person name="Xu Z."/>
            <person name="Zhang X.Y."/>
            <person name="Su H.N."/>
            <person name="Yu Z.C."/>
            <person name="Liu C."/>
            <person name="Li H."/>
            <person name="Chen X.L."/>
            <person name="Song X.Y."/>
            <person name="Xie B.B."/>
            <person name="Qin Q.L."/>
            <person name="Zhou B.C."/>
            <person name="Shi M."/>
            <person name="Huang Y."/>
            <person name="Zhang Y.Z."/>
        </authorList>
    </citation>
    <scope>NUCLEOTIDE SEQUENCE [LARGE SCALE GENOMIC DNA]</scope>
    <source>
        <strain evidence="1 2">SM1222</strain>
    </source>
</reference>
<name>A0A1Y0D1J1_9GAMM</name>
<evidence type="ECO:0000313" key="1">
    <source>
        <dbReference type="EMBL" id="ART81214.1"/>
    </source>
</evidence>
<dbReference type="EMBL" id="CP021377">
    <property type="protein sequence ID" value="ART81214.1"/>
    <property type="molecule type" value="Genomic_DNA"/>
</dbReference>
<organism evidence="1 2">
    <name type="scientific">Oceanisphaera profunda</name>
    <dbReference type="NCBI Taxonomy" id="1416627"/>
    <lineage>
        <taxon>Bacteria</taxon>
        <taxon>Pseudomonadati</taxon>
        <taxon>Pseudomonadota</taxon>
        <taxon>Gammaproteobacteria</taxon>
        <taxon>Aeromonadales</taxon>
        <taxon>Aeromonadaceae</taxon>
        <taxon>Oceanisphaera</taxon>
    </lineage>
</organism>
<dbReference type="AlphaFoldDB" id="A0A1Y0D1J1"/>
<gene>
    <name evidence="1" type="ORF">CBP31_00015</name>
</gene>
<protein>
    <submittedName>
        <fullName evidence="1">Uncharacterized protein</fullName>
    </submittedName>
</protein>
<dbReference type="Proteomes" id="UP000243937">
    <property type="component" value="Chromosome"/>
</dbReference>